<dbReference type="PANTHER" id="PTHR10460:SF0">
    <property type="entry name" value="ABELSON INTERACTING PROTEIN, ISOFORM D"/>
    <property type="match status" value="1"/>
</dbReference>
<evidence type="ECO:0000256" key="2">
    <source>
        <dbReference type="ARBA" id="ARBA00025223"/>
    </source>
</evidence>
<organism evidence="3 4">
    <name type="scientific">Chenopodium quinoa</name>
    <name type="common">Quinoa</name>
    <dbReference type="NCBI Taxonomy" id="63459"/>
    <lineage>
        <taxon>Eukaryota</taxon>
        <taxon>Viridiplantae</taxon>
        <taxon>Streptophyta</taxon>
        <taxon>Embryophyta</taxon>
        <taxon>Tracheophyta</taxon>
        <taxon>Spermatophyta</taxon>
        <taxon>Magnoliopsida</taxon>
        <taxon>eudicotyledons</taxon>
        <taxon>Gunneridae</taxon>
        <taxon>Pentapetalae</taxon>
        <taxon>Caryophyllales</taxon>
        <taxon>Chenopodiaceae</taxon>
        <taxon>Chenopodioideae</taxon>
        <taxon>Atripliceae</taxon>
        <taxon>Chenopodium</taxon>
    </lineage>
</organism>
<accession>A0A803KUN5</accession>
<reference evidence="3" key="2">
    <citation type="submission" date="2021-03" db="UniProtKB">
        <authorList>
            <consortium name="EnsemblPlants"/>
        </authorList>
    </citation>
    <scope>IDENTIFICATION</scope>
</reference>
<dbReference type="Proteomes" id="UP000596660">
    <property type="component" value="Unplaced"/>
</dbReference>
<evidence type="ECO:0000313" key="4">
    <source>
        <dbReference type="Proteomes" id="UP000596660"/>
    </source>
</evidence>
<dbReference type="AlphaFoldDB" id="A0A803KUN5"/>
<name>A0A803KUN5_CHEQI</name>
<keyword evidence="4" id="KW-1185">Reference proteome</keyword>
<protein>
    <submittedName>
        <fullName evidence="3">Uncharacterized protein</fullName>
    </submittedName>
</protein>
<evidence type="ECO:0000256" key="1">
    <source>
        <dbReference type="ARBA" id="ARBA00010020"/>
    </source>
</evidence>
<comment type="function">
    <text evidence="2">Involved in regulation of actin and microtubule organization. Part of a WAVE complex that activates the Arp2/3 complex.</text>
</comment>
<proteinExistence type="inferred from homology"/>
<dbReference type="EnsemblPlants" id="AUR62002743-RA">
    <property type="protein sequence ID" value="AUR62002743-RA:cds"/>
    <property type="gene ID" value="AUR62002743"/>
</dbReference>
<comment type="similarity">
    <text evidence="1">Belongs to the ABI family.</text>
</comment>
<reference evidence="3" key="1">
    <citation type="journal article" date="2017" name="Nature">
        <title>The genome of Chenopodium quinoa.</title>
        <authorList>
            <person name="Jarvis D.E."/>
            <person name="Ho Y.S."/>
            <person name="Lightfoot D.J."/>
            <person name="Schmoeckel S.M."/>
            <person name="Li B."/>
            <person name="Borm T.J.A."/>
            <person name="Ohyanagi H."/>
            <person name="Mineta K."/>
            <person name="Michell C.T."/>
            <person name="Saber N."/>
            <person name="Kharbatia N.M."/>
            <person name="Rupper R.R."/>
            <person name="Sharp A.R."/>
            <person name="Dally N."/>
            <person name="Boughton B.A."/>
            <person name="Woo Y.H."/>
            <person name="Gao G."/>
            <person name="Schijlen E.G.W.M."/>
            <person name="Guo X."/>
            <person name="Momin A.A."/>
            <person name="Negrao S."/>
            <person name="Al-Babili S."/>
            <person name="Gehring C."/>
            <person name="Roessner U."/>
            <person name="Jung C."/>
            <person name="Murphy K."/>
            <person name="Arold S.T."/>
            <person name="Gojobori T."/>
            <person name="van der Linden C.G."/>
            <person name="van Loo E.N."/>
            <person name="Jellen E.N."/>
            <person name="Maughan P.J."/>
            <person name="Tester M."/>
        </authorList>
    </citation>
    <scope>NUCLEOTIDE SEQUENCE [LARGE SCALE GENOMIC DNA]</scope>
    <source>
        <strain evidence="3">cv. PI 614886</strain>
    </source>
</reference>
<dbReference type="Gramene" id="AUR62002743-RA">
    <property type="protein sequence ID" value="AUR62002743-RA:cds"/>
    <property type="gene ID" value="AUR62002743"/>
</dbReference>
<dbReference type="Gene3D" id="6.10.140.1620">
    <property type="match status" value="1"/>
</dbReference>
<dbReference type="InterPro" id="IPR028457">
    <property type="entry name" value="ABI"/>
</dbReference>
<dbReference type="PANTHER" id="PTHR10460">
    <property type="entry name" value="ABL INTERACTOR FAMILY MEMBER"/>
    <property type="match status" value="1"/>
</dbReference>
<evidence type="ECO:0000313" key="3">
    <source>
        <dbReference type="EnsemblPlants" id="AUR62002743-RA:cds"/>
    </source>
</evidence>
<sequence>MLNELAVSCTPAGGTSAPFSQLDPCDFLSTLCLLSSNYTWEKWEAIIKLLMQLTHWFMHIELKNLRPQLYSAAEYCKTSYLLINAEDHLGTVAYKLTDLLEQQTSDVSNSELKVTCLNQFVVFPGSNKCSKLLEVPTGAPYTCKYCLHEGITFKFDVSDRSGSMNFTAFTEECKKLFRLLTVEIFEKVSVVLPGDTRFGTIARDLSANHFLIHELPYQGTSLQVPKEEREIKIQQGTMGAK</sequence>